<comment type="caution">
    <text evidence="2">The sequence shown here is derived from an EMBL/GenBank/DDBJ whole genome shotgun (WGS) entry which is preliminary data.</text>
</comment>
<dbReference type="AlphaFoldDB" id="A0AAW1BIP0"/>
<dbReference type="PANTHER" id="PTHR28450">
    <property type="entry name" value="FANCONI ANEMIA GROUP B PROTEIN"/>
    <property type="match status" value="1"/>
</dbReference>
<name>A0AAW1BIP0_CROAD</name>
<organism evidence="2 3">
    <name type="scientific">Crotalus adamanteus</name>
    <name type="common">Eastern diamondback rattlesnake</name>
    <dbReference type="NCBI Taxonomy" id="8729"/>
    <lineage>
        <taxon>Eukaryota</taxon>
        <taxon>Metazoa</taxon>
        <taxon>Chordata</taxon>
        <taxon>Craniata</taxon>
        <taxon>Vertebrata</taxon>
        <taxon>Euteleostomi</taxon>
        <taxon>Lepidosauria</taxon>
        <taxon>Squamata</taxon>
        <taxon>Bifurcata</taxon>
        <taxon>Unidentata</taxon>
        <taxon>Episquamata</taxon>
        <taxon>Toxicofera</taxon>
        <taxon>Serpentes</taxon>
        <taxon>Colubroidea</taxon>
        <taxon>Viperidae</taxon>
        <taxon>Crotalinae</taxon>
        <taxon>Crotalus</taxon>
    </lineage>
</organism>
<dbReference type="GO" id="GO:1990414">
    <property type="term" value="P:replication-born double-strand break repair via sister chromatid exchange"/>
    <property type="evidence" value="ECO:0007669"/>
    <property type="project" value="TreeGrafter"/>
</dbReference>
<dbReference type="GO" id="GO:2000042">
    <property type="term" value="P:negative regulation of double-strand break repair via homologous recombination"/>
    <property type="evidence" value="ECO:0007669"/>
    <property type="project" value="TreeGrafter"/>
</dbReference>
<evidence type="ECO:0000313" key="3">
    <source>
        <dbReference type="Proteomes" id="UP001474421"/>
    </source>
</evidence>
<feature type="region of interest" description="Disordered" evidence="1">
    <location>
        <begin position="96"/>
        <end position="128"/>
    </location>
</feature>
<dbReference type="GO" id="GO:1905168">
    <property type="term" value="P:positive regulation of double-strand break repair via homologous recombination"/>
    <property type="evidence" value="ECO:0007669"/>
    <property type="project" value="TreeGrafter"/>
</dbReference>
<reference evidence="2 3" key="1">
    <citation type="journal article" date="2024" name="Proc. Natl. Acad. Sci. U.S.A.">
        <title>The genetic regulatory architecture and epigenomic basis for age-related changes in rattlesnake venom.</title>
        <authorList>
            <person name="Hogan M.P."/>
            <person name="Holding M.L."/>
            <person name="Nystrom G.S."/>
            <person name="Colston T.J."/>
            <person name="Bartlett D.A."/>
            <person name="Mason A.J."/>
            <person name="Ellsworth S.A."/>
            <person name="Rautsaw R.M."/>
            <person name="Lawrence K.C."/>
            <person name="Strickland J.L."/>
            <person name="He B."/>
            <person name="Fraser P."/>
            <person name="Margres M.J."/>
            <person name="Gilbert D.M."/>
            <person name="Gibbs H.L."/>
            <person name="Parkinson C.L."/>
            <person name="Rokyta D.R."/>
        </authorList>
    </citation>
    <scope>NUCLEOTIDE SEQUENCE [LARGE SCALE GENOMIC DNA]</scope>
    <source>
        <strain evidence="2">DRR0105</strain>
    </source>
</reference>
<dbReference type="InterPro" id="IPR033333">
    <property type="entry name" value="FANCB"/>
</dbReference>
<proteinExistence type="predicted"/>
<dbReference type="PANTHER" id="PTHR28450:SF1">
    <property type="entry name" value="FANCONI ANEMIA GROUP B PROTEIN"/>
    <property type="match status" value="1"/>
</dbReference>
<protein>
    <submittedName>
        <fullName evidence="2">Fanconi anemia group B protein</fullName>
    </submittedName>
</protein>
<dbReference type="Proteomes" id="UP001474421">
    <property type="component" value="Unassembled WGS sequence"/>
</dbReference>
<keyword evidence="3" id="KW-1185">Reference proteome</keyword>
<dbReference type="GO" id="GO:0043240">
    <property type="term" value="C:Fanconi anaemia nuclear complex"/>
    <property type="evidence" value="ECO:0007669"/>
    <property type="project" value="InterPro"/>
</dbReference>
<evidence type="ECO:0000313" key="2">
    <source>
        <dbReference type="EMBL" id="KAK9401959.1"/>
    </source>
</evidence>
<gene>
    <name evidence="2" type="ORF">NXF25_010315</name>
</gene>
<sequence>MTGPGSAFPRREGPLGRTSSERKKRRTEVARMVTMSLQSTAASSSSSETRKFTRALSKPGTATELRQSFLLLSDRPARRAGGAGVWPTIYKQDRAGMSDSGWLLPPRSKQAREEGAQGSLNPPEPRTTSETALYAGFLPERAPPGTSNPSPPFLPLSTPLPSAALRVRPSAPPSPLTLRIGPRPSSFAQPQPNFGWLRAETVPIPSSPPLCPSQGSPINGPSLLQSSQVQIAAVDGDRQLVIVTFASGDVCAIWKHNLQVASCWKNVKSVLVDDFAGIGTEQILVFLKSDSVSETLKAFQIADFGNINYESNVNYGNVLSSAEEIQENRLLTIKALEARLQAGFASVRTIQQHLHLKEKVLIESCHALLDLVQDRKQRIPRIKKENLISLWDEREEEFHDGALTPTEDEKQIVKNIWYRVVDNQLIVGVEIMETFDFRQLSDGSLSLIIGQKRHSLSPSKCHCKVVTIINIQVLQKIFWHSVQYHTNPLSK</sequence>
<dbReference type="GO" id="GO:0036297">
    <property type="term" value="P:interstrand cross-link repair"/>
    <property type="evidence" value="ECO:0007669"/>
    <property type="project" value="InterPro"/>
</dbReference>
<dbReference type="EMBL" id="JAOTOJ010000004">
    <property type="protein sequence ID" value="KAK9401959.1"/>
    <property type="molecule type" value="Genomic_DNA"/>
</dbReference>
<evidence type="ECO:0000256" key="1">
    <source>
        <dbReference type="SAM" id="MobiDB-lite"/>
    </source>
</evidence>
<feature type="region of interest" description="Disordered" evidence="1">
    <location>
        <begin position="1"/>
        <end position="64"/>
    </location>
</feature>
<accession>A0AAW1BIP0</accession>